<feature type="region of interest" description="Disordered" evidence="2">
    <location>
        <begin position="326"/>
        <end position="348"/>
    </location>
</feature>
<evidence type="ECO:0000313" key="5">
    <source>
        <dbReference type="Proteomes" id="UP000639338"/>
    </source>
</evidence>
<dbReference type="SMART" id="SM00355">
    <property type="entry name" value="ZnF_C2H2"/>
    <property type="match status" value="2"/>
</dbReference>
<name>A0A834XIX6_APHGI</name>
<evidence type="ECO:0000313" key="4">
    <source>
        <dbReference type="EMBL" id="KAF7987988.1"/>
    </source>
</evidence>
<reference evidence="4 5" key="1">
    <citation type="submission" date="2020-08" db="EMBL/GenBank/DDBJ databases">
        <title>Aphidius gifuensis genome sequencing and assembly.</title>
        <authorList>
            <person name="Du Z."/>
        </authorList>
    </citation>
    <scope>NUCLEOTIDE SEQUENCE [LARGE SCALE GENOMIC DNA]</scope>
    <source>
        <strain evidence="4">YNYX2018</strain>
        <tissue evidence="4">Adults</tissue>
    </source>
</reference>
<keyword evidence="1" id="KW-0479">Metal-binding</keyword>
<dbReference type="SUPFAM" id="SSF57667">
    <property type="entry name" value="beta-beta-alpha zinc fingers"/>
    <property type="match status" value="1"/>
</dbReference>
<comment type="caution">
    <text evidence="4">The sequence shown here is derived from an EMBL/GenBank/DDBJ whole genome shotgun (WGS) entry which is preliminary data.</text>
</comment>
<proteinExistence type="predicted"/>
<keyword evidence="1" id="KW-0862">Zinc</keyword>
<dbReference type="OrthoDB" id="6482909at2759"/>
<accession>A0A834XIX6</accession>
<dbReference type="PROSITE" id="PS50157">
    <property type="entry name" value="ZINC_FINGER_C2H2_2"/>
    <property type="match status" value="2"/>
</dbReference>
<dbReference type="Pfam" id="PF00096">
    <property type="entry name" value="zf-C2H2"/>
    <property type="match status" value="1"/>
</dbReference>
<feature type="domain" description="C2H2-type" evidence="3">
    <location>
        <begin position="287"/>
        <end position="314"/>
    </location>
</feature>
<evidence type="ECO:0000256" key="2">
    <source>
        <dbReference type="SAM" id="MobiDB-lite"/>
    </source>
</evidence>
<sequence>MLACKARGNLINGRIDFKKNHNHGVEPENVEYQQCEKFKDDLWNLEAAIILRFASIERQMSRWHRQNHSQNPNSLLHYDELINMEQWQRYRVYNNGEIHVHTIVVDETRSVTIFANDIEQSFNWIIRNTAPDTLAFFGNDFFDYYRNYWLNRVDRFLVHNQIYRTSNFIEAYHRVLSIRFGIHPGLWAFTDNPDLIKNKYWYLIYSFINELQCNLCTNVFNDEHIKWHKEDLSISDVVREPPDAMCDICGKYYSSIKSLTKHKKLHKTNPANIKFTSVKIPLITASFPCSICKKVFNDENSMKKPKLVHIIERTIASSATLATSPLSVATPSPKKSSTKSDDSEICPKKPKLDFDIIRKECNLGKPSGSSIGTLNTSKKQ</sequence>
<dbReference type="InterPro" id="IPR013087">
    <property type="entry name" value="Znf_C2H2_type"/>
</dbReference>
<protein>
    <recommendedName>
        <fullName evidence="3">C2H2-type domain-containing protein</fullName>
    </recommendedName>
</protein>
<dbReference type="GO" id="GO:0008270">
    <property type="term" value="F:zinc ion binding"/>
    <property type="evidence" value="ECO:0007669"/>
    <property type="project" value="UniProtKB-KW"/>
</dbReference>
<dbReference type="EMBL" id="JACMRX010000006">
    <property type="protein sequence ID" value="KAF7987988.1"/>
    <property type="molecule type" value="Genomic_DNA"/>
</dbReference>
<gene>
    <name evidence="4" type="ORF">HCN44_004804</name>
</gene>
<organism evidence="4 5">
    <name type="scientific">Aphidius gifuensis</name>
    <name type="common">Parasitoid wasp</name>
    <dbReference type="NCBI Taxonomy" id="684658"/>
    <lineage>
        <taxon>Eukaryota</taxon>
        <taxon>Metazoa</taxon>
        <taxon>Ecdysozoa</taxon>
        <taxon>Arthropoda</taxon>
        <taxon>Hexapoda</taxon>
        <taxon>Insecta</taxon>
        <taxon>Pterygota</taxon>
        <taxon>Neoptera</taxon>
        <taxon>Endopterygota</taxon>
        <taxon>Hymenoptera</taxon>
        <taxon>Apocrita</taxon>
        <taxon>Ichneumonoidea</taxon>
        <taxon>Braconidae</taxon>
        <taxon>Aphidiinae</taxon>
        <taxon>Aphidius</taxon>
    </lineage>
</organism>
<dbReference type="PROSITE" id="PS00028">
    <property type="entry name" value="ZINC_FINGER_C2H2_1"/>
    <property type="match status" value="1"/>
</dbReference>
<feature type="compositionally biased region" description="Basic and acidic residues" evidence="2">
    <location>
        <begin position="338"/>
        <end position="348"/>
    </location>
</feature>
<dbReference type="InterPro" id="IPR036236">
    <property type="entry name" value="Znf_C2H2_sf"/>
</dbReference>
<dbReference type="AlphaFoldDB" id="A0A834XIX6"/>
<keyword evidence="1" id="KW-0863">Zinc-finger</keyword>
<feature type="compositionally biased region" description="Low complexity" evidence="2">
    <location>
        <begin position="326"/>
        <end position="335"/>
    </location>
</feature>
<dbReference type="Gene3D" id="3.30.160.60">
    <property type="entry name" value="Classic Zinc Finger"/>
    <property type="match status" value="1"/>
</dbReference>
<feature type="domain" description="C2H2-type" evidence="3">
    <location>
        <begin position="244"/>
        <end position="271"/>
    </location>
</feature>
<dbReference type="Proteomes" id="UP000639338">
    <property type="component" value="Unassembled WGS sequence"/>
</dbReference>
<evidence type="ECO:0000256" key="1">
    <source>
        <dbReference type="PROSITE-ProRule" id="PRU00042"/>
    </source>
</evidence>
<keyword evidence="5" id="KW-1185">Reference proteome</keyword>
<evidence type="ECO:0000259" key="3">
    <source>
        <dbReference type="PROSITE" id="PS50157"/>
    </source>
</evidence>